<sequence>MLKGVILMSYRFNTRIKKRYEWVSEPEKTFENEYSKYLLTSLNVKVELKNLFIKAEEAFKFAVDLHITIPDDGTGEYEEIKFKVHNCELYIENRFKTKTEEIIYGTLFSESTYERFTEIVESYMSVINRSYKTEMENQLYQVERIVTGIHGLLDDLQFTLELNNLFNIKSTKPQTKATGIDYSHVELEKEGCKLDIKEPICA</sequence>
<organism evidence="1 2">
    <name type="scientific">Sporosarcina limicola</name>
    <dbReference type="NCBI Taxonomy" id="34101"/>
    <lineage>
        <taxon>Bacteria</taxon>
        <taxon>Bacillati</taxon>
        <taxon>Bacillota</taxon>
        <taxon>Bacilli</taxon>
        <taxon>Bacillales</taxon>
        <taxon>Caryophanaceae</taxon>
        <taxon>Sporosarcina</taxon>
    </lineage>
</organism>
<comment type="caution">
    <text evidence="1">The sequence shown here is derived from an EMBL/GenBank/DDBJ whole genome shotgun (WGS) entry which is preliminary data.</text>
</comment>
<evidence type="ECO:0000313" key="2">
    <source>
        <dbReference type="Proteomes" id="UP000658225"/>
    </source>
</evidence>
<proteinExistence type="predicted"/>
<dbReference type="AlphaFoldDB" id="A0A927MKK3"/>
<accession>A0A927MKK3</accession>
<dbReference type="RefSeq" id="WP_192600076.1">
    <property type="nucleotide sequence ID" value="NZ_JADBEL010000026.1"/>
</dbReference>
<gene>
    <name evidence="1" type="ORF">H4683_003555</name>
</gene>
<keyword evidence="2" id="KW-1185">Reference proteome</keyword>
<name>A0A927MKK3_9BACL</name>
<dbReference type="EMBL" id="JADBEL010000026">
    <property type="protein sequence ID" value="MBE1556430.1"/>
    <property type="molecule type" value="Genomic_DNA"/>
</dbReference>
<protein>
    <submittedName>
        <fullName evidence="1">Uncharacterized protein</fullName>
    </submittedName>
</protein>
<reference evidence="1" key="1">
    <citation type="submission" date="2020-10" db="EMBL/GenBank/DDBJ databases">
        <title>Genomic Encyclopedia of Type Strains, Phase IV (KMG-IV): sequencing the most valuable type-strain genomes for metagenomic binning, comparative biology and taxonomic classification.</title>
        <authorList>
            <person name="Goeker M."/>
        </authorList>
    </citation>
    <scope>NUCLEOTIDE SEQUENCE</scope>
    <source>
        <strain evidence="1">DSM 13886</strain>
    </source>
</reference>
<dbReference type="Proteomes" id="UP000658225">
    <property type="component" value="Unassembled WGS sequence"/>
</dbReference>
<evidence type="ECO:0000313" key="1">
    <source>
        <dbReference type="EMBL" id="MBE1556430.1"/>
    </source>
</evidence>